<dbReference type="EMBL" id="AP027733">
    <property type="protein sequence ID" value="BDZ52660.1"/>
    <property type="molecule type" value="Genomic_DNA"/>
</dbReference>
<proteinExistence type="predicted"/>
<evidence type="ECO:0000313" key="3">
    <source>
        <dbReference type="Proteomes" id="UP001321486"/>
    </source>
</evidence>
<sequence length="181" mass="17959">MRRRTKIALGAVGLTLAVALAGGTYVYASYVRPIQEAMAAKDQALDQVAHAKEAYASLATPVATATPSPAASAAPSAPKASNAPSAAAHAAPAAAPVRAPAAAPVTPESKYLTSARSALGIGPYDTQADGTLLKMGHLVCSYSGIASRDSIVGQAVSVSNGALSPAAANSVYDAAKANLCR</sequence>
<reference evidence="3" key="1">
    <citation type="journal article" date="2019" name="Int. J. Syst. Evol. Microbiol.">
        <title>The Global Catalogue of Microorganisms (GCM) 10K type strain sequencing project: providing services to taxonomists for standard genome sequencing and annotation.</title>
        <authorList>
            <consortium name="The Broad Institute Genomics Platform"/>
            <consortium name="The Broad Institute Genome Sequencing Center for Infectious Disease"/>
            <person name="Wu L."/>
            <person name="Ma J."/>
        </authorList>
    </citation>
    <scope>NUCLEOTIDE SEQUENCE [LARGE SCALE GENOMIC DNA]</scope>
    <source>
        <strain evidence="3">NBRC 108728</strain>
    </source>
</reference>
<dbReference type="Proteomes" id="UP001321486">
    <property type="component" value="Plasmid pNBRC108728a"/>
</dbReference>
<name>A0ABM8GVZ8_9MICO</name>
<accession>A0ABM8GVZ8</accession>
<evidence type="ECO:0000256" key="1">
    <source>
        <dbReference type="SAM" id="MobiDB-lite"/>
    </source>
</evidence>
<evidence type="ECO:0000313" key="2">
    <source>
        <dbReference type="EMBL" id="BDZ52660.1"/>
    </source>
</evidence>
<protein>
    <recommendedName>
        <fullName evidence="4">DUF732 domain-containing protein</fullName>
    </recommendedName>
</protein>
<evidence type="ECO:0008006" key="4">
    <source>
        <dbReference type="Google" id="ProtNLM"/>
    </source>
</evidence>
<geneLocation type="plasmid" evidence="2 3">
    <name>pNBRC108728a</name>
</geneLocation>
<organism evidence="2 3">
    <name type="scientific">Frondihabitans sucicola</name>
    <dbReference type="NCBI Taxonomy" id="1268041"/>
    <lineage>
        <taxon>Bacteria</taxon>
        <taxon>Bacillati</taxon>
        <taxon>Actinomycetota</taxon>
        <taxon>Actinomycetes</taxon>
        <taxon>Micrococcales</taxon>
        <taxon>Microbacteriaceae</taxon>
        <taxon>Frondihabitans</taxon>
    </lineage>
</organism>
<feature type="region of interest" description="Disordered" evidence="1">
    <location>
        <begin position="67"/>
        <end position="87"/>
    </location>
</feature>
<keyword evidence="2" id="KW-0614">Plasmid</keyword>
<keyword evidence="3" id="KW-1185">Reference proteome</keyword>
<gene>
    <name evidence="2" type="ORF">GCM10025867_49010</name>
</gene>